<dbReference type="RefSeq" id="WP_010423807.1">
    <property type="nucleotide sequence ID" value="NZ_JAFFRY010000009.1"/>
</dbReference>
<reference evidence="2" key="1">
    <citation type="submission" date="2021-02" db="EMBL/GenBank/DDBJ databases">
        <title>Genome analysis of blister spot of apple pathogen from New York area.</title>
        <authorList>
            <person name="Kandel P."/>
            <person name="Hockett K.L."/>
            <person name="Santander R."/>
            <person name="Acimovic S."/>
        </authorList>
    </citation>
    <scope>NUCLEOTIDE SEQUENCE</scope>
    <source>
        <strain evidence="2">PSP1</strain>
    </source>
</reference>
<keyword evidence="1" id="KW-1133">Transmembrane helix</keyword>
<accession>A0A0P9X6J2</accession>
<dbReference type="Proteomes" id="UP001162155">
    <property type="component" value="Unassembled WGS sequence"/>
</dbReference>
<protein>
    <submittedName>
        <fullName evidence="2">Uncharacterized protein</fullName>
    </submittedName>
</protein>
<feature type="transmembrane region" description="Helical" evidence="1">
    <location>
        <begin position="42"/>
        <end position="73"/>
    </location>
</feature>
<dbReference type="EMBL" id="JAFFRZ010000001">
    <property type="protein sequence ID" value="MDH4621596.1"/>
    <property type="molecule type" value="Genomic_DNA"/>
</dbReference>
<gene>
    <name evidence="2" type="ORF">JW322_07370</name>
</gene>
<keyword evidence="1" id="KW-0472">Membrane</keyword>
<evidence type="ECO:0000313" key="3">
    <source>
        <dbReference type="Proteomes" id="UP001162155"/>
    </source>
</evidence>
<feature type="transmembrane region" description="Helical" evidence="1">
    <location>
        <begin position="12"/>
        <end position="36"/>
    </location>
</feature>
<name>A0A0P9X6J2_PSESX</name>
<keyword evidence="1" id="KW-0812">Transmembrane</keyword>
<evidence type="ECO:0000313" key="2">
    <source>
        <dbReference type="EMBL" id="MDH4621596.1"/>
    </source>
</evidence>
<sequence>MTTEAENHIGHYFLLTLIGLGIWLPISGIALCIYVLQTASNLGMGALTVVGTIFSLLGIEFVATGMLLIYAYLKKPWRRSRKIRTVFFLHALAGGLTATSAFVCFLIIKLQ</sequence>
<comment type="caution">
    <text evidence="2">The sequence shown here is derived from an EMBL/GenBank/DDBJ whole genome shotgun (WGS) entry which is preliminary data.</text>
</comment>
<dbReference type="AlphaFoldDB" id="A0A0P9X6J2"/>
<proteinExistence type="predicted"/>
<evidence type="ECO:0000256" key="1">
    <source>
        <dbReference type="SAM" id="Phobius"/>
    </source>
</evidence>
<feature type="transmembrane region" description="Helical" evidence="1">
    <location>
        <begin position="85"/>
        <end position="108"/>
    </location>
</feature>
<organism evidence="2 3">
    <name type="scientific">Pseudomonas syringae pv. papulans</name>
    <dbReference type="NCBI Taxonomy" id="83963"/>
    <lineage>
        <taxon>Bacteria</taxon>
        <taxon>Pseudomonadati</taxon>
        <taxon>Pseudomonadota</taxon>
        <taxon>Gammaproteobacteria</taxon>
        <taxon>Pseudomonadales</taxon>
        <taxon>Pseudomonadaceae</taxon>
        <taxon>Pseudomonas</taxon>
        <taxon>Pseudomonas syringae</taxon>
    </lineage>
</organism>